<proteinExistence type="predicted"/>
<protein>
    <submittedName>
        <fullName evidence="1">Uncharacterized protein</fullName>
    </submittedName>
</protein>
<accession>B3JE01</accession>
<dbReference type="AlphaFoldDB" id="B3JE01"/>
<gene>
    <name evidence="1" type="ORF">BACCOP_00090</name>
</gene>
<reference evidence="1 2" key="2">
    <citation type="submission" date="2008-04" db="EMBL/GenBank/DDBJ databases">
        <authorList>
            <person name="Fulton L."/>
            <person name="Clifton S."/>
            <person name="Fulton B."/>
            <person name="Xu J."/>
            <person name="Minx P."/>
            <person name="Pepin K.H."/>
            <person name="Johnson M."/>
            <person name="Thiruvilangam P."/>
            <person name="Bhonagiri V."/>
            <person name="Nash W.E."/>
            <person name="Mardis E.R."/>
            <person name="Wilson R.K."/>
        </authorList>
    </citation>
    <scope>NUCLEOTIDE SEQUENCE [LARGE SCALE GENOMIC DNA]</scope>
    <source>
        <strain evidence="1 2">DSM 17136</strain>
    </source>
</reference>
<dbReference type="EMBL" id="ABIY02000014">
    <property type="protein sequence ID" value="EDV02809.1"/>
    <property type="molecule type" value="Genomic_DNA"/>
</dbReference>
<dbReference type="Proteomes" id="UP000003146">
    <property type="component" value="Unassembled WGS sequence"/>
</dbReference>
<evidence type="ECO:0000313" key="2">
    <source>
        <dbReference type="Proteomes" id="UP000003146"/>
    </source>
</evidence>
<evidence type="ECO:0000313" key="1">
    <source>
        <dbReference type="EMBL" id="EDV02809.1"/>
    </source>
</evidence>
<reference evidence="1 2" key="1">
    <citation type="submission" date="2008-04" db="EMBL/GenBank/DDBJ databases">
        <title>Draft genome sequence of Bacteroides coprocola (DSM 17136).</title>
        <authorList>
            <person name="Sudarsanam P."/>
            <person name="Ley R."/>
            <person name="Guruge J."/>
            <person name="Turnbaugh P.J."/>
            <person name="Mahowald M."/>
            <person name="Liep D."/>
            <person name="Gordon J."/>
        </authorList>
    </citation>
    <scope>NUCLEOTIDE SEQUENCE [LARGE SCALE GENOMIC DNA]</scope>
    <source>
        <strain evidence="1 2">DSM 17136</strain>
    </source>
</reference>
<name>B3JE01_9BACT</name>
<organism evidence="1 2">
    <name type="scientific">Phocaeicola coprocola DSM 17136</name>
    <dbReference type="NCBI Taxonomy" id="470145"/>
    <lineage>
        <taxon>Bacteria</taxon>
        <taxon>Pseudomonadati</taxon>
        <taxon>Bacteroidota</taxon>
        <taxon>Bacteroidia</taxon>
        <taxon>Bacteroidales</taxon>
        <taxon>Bacteroidaceae</taxon>
        <taxon>Phocaeicola</taxon>
    </lineage>
</organism>
<comment type="caution">
    <text evidence="1">The sequence shown here is derived from an EMBL/GenBank/DDBJ whole genome shotgun (WGS) entry which is preliminary data.</text>
</comment>
<sequence length="41" mass="4897">MMVWVTRCHPQQTYTVGIYLIDTFCCGVKDSHWYFSLDHTL</sequence>
<dbReference type="HOGENOM" id="CLU_3284732_0_0_10"/>